<dbReference type="Gene3D" id="2.40.50.140">
    <property type="entry name" value="Nucleic acid-binding proteins"/>
    <property type="match status" value="1"/>
</dbReference>
<evidence type="ECO:0000313" key="11">
    <source>
        <dbReference type="EMBL" id="KAF7723957.1"/>
    </source>
</evidence>
<organism evidence="11 12">
    <name type="scientific">Apophysomyces ossiformis</name>
    <dbReference type="NCBI Taxonomy" id="679940"/>
    <lineage>
        <taxon>Eukaryota</taxon>
        <taxon>Fungi</taxon>
        <taxon>Fungi incertae sedis</taxon>
        <taxon>Mucoromycota</taxon>
        <taxon>Mucoromycotina</taxon>
        <taxon>Mucoromycetes</taxon>
        <taxon>Mucorales</taxon>
        <taxon>Mucorineae</taxon>
        <taxon>Mucoraceae</taxon>
        <taxon>Apophysomyces</taxon>
    </lineage>
</organism>
<dbReference type="InterPro" id="IPR040184">
    <property type="entry name" value="Mcm10"/>
</dbReference>
<evidence type="ECO:0000256" key="4">
    <source>
        <dbReference type="ARBA" id="ARBA00022723"/>
    </source>
</evidence>
<dbReference type="EMBL" id="JABAYA010000134">
    <property type="protein sequence ID" value="KAF7723957.1"/>
    <property type="molecule type" value="Genomic_DNA"/>
</dbReference>
<dbReference type="GO" id="GO:0006270">
    <property type="term" value="P:DNA replication initiation"/>
    <property type="evidence" value="ECO:0007669"/>
    <property type="project" value="InterPro"/>
</dbReference>
<evidence type="ECO:0000259" key="9">
    <source>
        <dbReference type="Pfam" id="PF09329"/>
    </source>
</evidence>
<name>A0A8H7EPA3_9FUNG</name>
<dbReference type="GO" id="GO:0003697">
    <property type="term" value="F:single-stranded DNA binding"/>
    <property type="evidence" value="ECO:0007669"/>
    <property type="project" value="InterPro"/>
</dbReference>
<evidence type="ECO:0000256" key="5">
    <source>
        <dbReference type="ARBA" id="ARBA00022771"/>
    </source>
</evidence>
<gene>
    <name evidence="11" type="primary">MCM10</name>
    <name evidence="11" type="ORF">EC973_001473</name>
</gene>
<evidence type="ECO:0000259" key="10">
    <source>
        <dbReference type="Pfam" id="PF22379"/>
    </source>
</evidence>
<dbReference type="InterPro" id="IPR012340">
    <property type="entry name" value="NA-bd_OB-fold"/>
</dbReference>
<dbReference type="InterPro" id="IPR055065">
    <property type="entry name" value="OB_MCM10"/>
</dbReference>
<dbReference type="PANTHER" id="PTHR13454">
    <property type="entry name" value="PROTEIN MCM10 HOMOLOG"/>
    <property type="match status" value="1"/>
</dbReference>
<accession>A0A8H7EPA3</accession>
<reference evidence="11" key="1">
    <citation type="submission" date="2020-01" db="EMBL/GenBank/DDBJ databases">
        <title>Genome Sequencing of Three Apophysomyces-Like Fungal Strains Confirms a Novel Fungal Genus in the Mucoromycota with divergent Burkholderia-like Endosymbiotic Bacteria.</title>
        <authorList>
            <person name="Stajich J.E."/>
            <person name="Macias A.M."/>
            <person name="Carter-House D."/>
            <person name="Lovett B."/>
            <person name="Kasson L.R."/>
            <person name="Berry K."/>
            <person name="Grigoriev I."/>
            <person name="Chang Y."/>
            <person name="Spatafora J."/>
            <person name="Kasson M.T."/>
        </authorList>
    </citation>
    <scope>NUCLEOTIDE SEQUENCE</scope>
    <source>
        <strain evidence="11">NRRL A-21654</strain>
    </source>
</reference>
<dbReference type="OrthoDB" id="273123at2759"/>
<evidence type="ECO:0000256" key="3">
    <source>
        <dbReference type="ARBA" id="ARBA00022705"/>
    </source>
</evidence>
<keyword evidence="4" id="KW-0479">Metal-binding</keyword>
<dbReference type="Pfam" id="PF09329">
    <property type="entry name" value="zf-primase"/>
    <property type="match status" value="1"/>
</dbReference>
<evidence type="ECO:0000256" key="7">
    <source>
        <dbReference type="ARBA" id="ARBA00023242"/>
    </source>
</evidence>
<sequence>MNDTSSTVNKPAIENIEKDLSNWFRLRNRKTSVKDLERFVQAETKYVRVHNLPEHVKKYSSIYVGSKPSDDWVTIGIVDRIVCRSDFWVARLTNMRGAFFYTFAFGRAYKDYGHVLHPGSVLAVYKPTILLSKQSDAAVGLHVNYLQQLKIIGDSRDLVRCEAYINEETQCDEMVDGREGEYCDRHIATAYKSSRFQRTELTSGNSAVEVRWAQVRQTEKGVRYEEAAHTKKQRRDYTYTIHGKGIYSSDGRHLSAKREATKPTEQDKVNLSKFLQGRTDHGAEMLRKINGIEEAAPKSALSLEAMSKMGLSSKHILTDKEEDAKKRAIAALLNSNAKEERETPKGKKPRYVYL</sequence>
<feature type="region of interest" description="Disordered" evidence="8">
    <location>
        <begin position="335"/>
        <end position="354"/>
    </location>
</feature>
<comment type="similarity">
    <text evidence="2">Belongs to the MCM10 family.</text>
</comment>
<keyword evidence="7" id="KW-0539">Nucleus</keyword>
<comment type="subcellular location">
    <subcellularLocation>
        <location evidence="1">Nucleus</location>
    </subcellularLocation>
</comment>
<keyword evidence="5" id="KW-0863">Zinc-finger</keyword>
<keyword evidence="12" id="KW-1185">Reference proteome</keyword>
<evidence type="ECO:0000256" key="2">
    <source>
        <dbReference type="ARBA" id="ARBA00009679"/>
    </source>
</evidence>
<dbReference type="GO" id="GO:0043596">
    <property type="term" value="C:nuclear replication fork"/>
    <property type="evidence" value="ECO:0007669"/>
    <property type="project" value="TreeGrafter"/>
</dbReference>
<evidence type="ECO:0000313" key="12">
    <source>
        <dbReference type="Proteomes" id="UP000605846"/>
    </source>
</evidence>
<dbReference type="AlphaFoldDB" id="A0A8H7EPA3"/>
<evidence type="ECO:0000256" key="8">
    <source>
        <dbReference type="SAM" id="MobiDB-lite"/>
    </source>
</evidence>
<keyword evidence="3" id="KW-0235">DNA replication</keyword>
<dbReference type="PANTHER" id="PTHR13454:SF11">
    <property type="entry name" value="PROTEIN MCM10 HOMOLOG"/>
    <property type="match status" value="1"/>
</dbReference>
<protein>
    <submittedName>
        <fullName evidence="11">Minichromosome maintenance- protein</fullName>
    </submittedName>
</protein>
<dbReference type="Pfam" id="PF22379">
    <property type="entry name" value="OB_MCM10"/>
    <property type="match status" value="1"/>
</dbReference>
<evidence type="ECO:0000256" key="1">
    <source>
        <dbReference type="ARBA" id="ARBA00004123"/>
    </source>
</evidence>
<feature type="domain" description="MCM10 OB-fold" evidence="10">
    <location>
        <begin position="24"/>
        <end position="149"/>
    </location>
</feature>
<proteinExistence type="inferred from homology"/>
<evidence type="ECO:0000256" key="6">
    <source>
        <dbReference type="ARBA" id="ARBA00022833"/>
    </source>
</evidence>
<dbReference type="GO" id="GO:0003688">
    <property type="term" value="F:DNA replication origin binding"/>
    <property type="evidence" value="ECO:0007669"/>
    <property type="project" value="TreeGrafter"/>
</dbReference>
<dbReference type="Proteomes" id="UP000605846">
    <property type="component" value="Unassembled WGS sequence"/>
</dbReference>
<comment type="caution">
    <text evidence="11">The sequence shown here is derived from an EMBL/GenBank/DDBJ whole genome shotgun (WGS) entry which is preliminary data.</text>
</comment>
<dbReference type="GO" id="GO:0008270">
    <property type="term" value="F:zinc ion binding"/>
    <property type="evidence" value="ECO:0007669"/>
    <property type="project" value="UniProtKB-KW"/>
</dbReference>
<keyword evidence="6" id="KW-0862">Zinc</keyword>
<feature type="domain" description="Zinc finger Mcm10/DnaG-type" evidence="9">
    <location>
        <begin position="153"/>
        <end position="197"/>
    </location>
</feature>
<dbReference type="InterPro" id="IPR015408">
    <property type="entry name" value="Znf_Mcm10/DnaG"/>
</dbReference>